<dbReference type="SUPFAM" id="SSF46785">
    <property type="entry name" value="Winged helix' DNA-binding domain"/>
    <property type="match status" value="1"/>
</dbReference>
<dbReference type="Gene3D" id="1.10.10.10">
    <property type="entry name" value="Winged helix-like DNA-binding domain superfamily/Winged helix DNA-binding domain"/>
    <property type="match status" value="1"/>
</dbReference>
<dbReference type="InterPro" id="IPR018490">
    <property type="entry name" value="cNMP-bd_dom_sf"/>
</dbReference>
<dbReference type="InterPro" id="IPR014710">
    <property type="entry name" value="RmlC-like_jellyroll"/>
</dbReference>
<dbReference type="EMBL" id="QFVR01000006">
    <property type="protein sequence ID" value="PWI25841.1"/>
    <property type="molecule type" value="Genomic_DNA"/>
</dbReference>
<evidence type="ECO:0000259" key="6">
    <source>
        <dbReference type="PROSITE" id="PS51063"/>
    </source>
</evidence>
<dbReference type="PANTHER" id="PTHR24567">
    <property type="entry name" value="CRP FAMILY TRANSCRIPTIONAL REGULATORY PROTEIN"/>
    <property type="match status" value="1"/>
</dbReference>
<feature type="domain" description="Cyclic nucleotide-binding" evidence="5">
    <location>
        <begin position="19"/>
        <end position="104"/>
    </location>
</feature>
<evidence type="ECO:0000259" key="5">
    <source>
        <dbReference type="PROSITE" id="PS50042"/>
    </source>
</evidence>
<dbReference type="Proteomes" id="UP000245938">
    <property type="component" value="Unassembled WGS sequence"/>
</dbReference>
<dbReference type="GO" id="GO:0003700">
    <property type="term" value="F:DNA-binding transcription factor activity"/>
    <property type="evidence" value="ECO:0007669"/>
    <property type="project" value="TreeGrafter"/>
</dbReference>
<evidence type="ECO:0000256" key="4">
    <source>
        <dbReference type="ARBA" id="ARBA00023163"/>
    </source>
</evidence>
<dbReference type="AlphaFoldDB" id="A0A2U3AMU7"/>
<evidence type="ECO:0000256" key="1">
    <source>
        <dbReference type="ARBA" id="ARBA00023015"/>
    </source>
</evidence>
<organism evidence="7 8">
    <name type="scientific">Kurthia sibirica</name>
    <dbReference type="NCBI Taxonomy" id="202750"/>
    <lineage>
        <taxon>Bacteria</taxon>
        <taxon>Bacillati</taxon>
        <taxon>Bacillota</taxon>
        <taxon>Bacilli</taxon>
        <taxon>Bacillales</taxon>
        <taxon>Caryophanaceae</taxon>
        <taxon>Kurthia</taxon>
    </lineage>
</organism>
<keyword evidence="3" id="KW-0010">Activator</keyword>
<dbReference type="InterPro" id="IPR036388">
    <property type="entry name" value="WH-like_DNA-bd_sf"/>
</dbReference>
<dbReference type="InterPro" id="IPR036390">
    <property type="entry name" value="WH_DNA-bd_sf"/>
</dbReference>
<dbReference type="InterPro" id="IPR000595">
    <property type="entry name" value="cNMP-bd_dom"/>
</dbReference>
<keyword evidence="2" id="KW-0238">DNA-binding</keyword>
<keyword evidence="4" id="KW-0804">Transcription</keyword>
<sequence length="228" mass="25691">MQSTPMNLGTLFETNGIKYKVTKNQLLFAEGDPADMIYFILSGKVALTKETANGRALTLRICSKNDCIAEGILFTSSSLYPVSAKVLEETFVIGLKKGQLERLLAVQPDLLVDCIEWLQIQNMREQSKLRDLLLYGKKGALYSTLIRLANTYGELQSNGQIEISHLITHGELATLCATSREVINRLVQQLKKDHVIQYEQNKITILNLHYLRAICECDHCPIFVCQIN</sequence>
<name>A0A2U3AMU7_9BACL</name>
<dbReference type="SUPFAM" id="SSF51206">
    <property type="entry name" value="cAMP-binding domain-like"/>
    <property type="match status" value="1"/>
</dbReference>
<keyword evidence="8" id="KW-1185">Reference proteome</keyword>
<dbReference type="SMART" id="SM00419">
    <property type="entry name" value="HTH_CRP"/>
    <property type="match status" value="1"/>
</dbReference>
<proteinExistence type="predicted"/>
<keyword evidence="1" id="KW-0805">Transcription regulation</keyword>
<protein>
    <submittedName>
        <fullName evidence="7">Crp/Fnr family transcriptional regulator</fullName>
    </submittedName>
</protein>
<dbReference type="Pfam" id="PF13545">
    <property type="entry name" value="HTH_Crp_2"/>
    <property type="match status" value="1"/>
</dbReference>
<dbReference type="GO" id="GO:0003677">
    <property type="term" value="F:DNA binding"/>
    <property type="evidence" value="ECO:0007669"/>
    <property type="project" value="UniProtKB-KW"/>
</dbReference>
<dbReference type="PROSITE" id="PS51063">
    <property type="entry name" value="HTH_CRP_2"/>
    <property type="match status" value="1"/>
</dbReference>
<feature type="domain" description="HTH crp-type" evidence="6">
    <location>
        <begin position="135"/>
        <end position="209"/>
    </location>
</feature>
<dbReference type="PROSITE" id="PS50042">
    <property type="entry name" value="CNMP_BINDING_3"/>
    <property type="match status" value="1"/>
</dbReference>
<dbReference type="PANTHER" id="PTHR24567:SF74">
    <property type="entry name" value="HTH-TYPE TRANSCRIPTIONAL REGULATOR ARCR"/>
    <property type="match status" value="1"/>
</dbReference>
<reference evidence="7 8" key="1">
    <citation type="submission" date="2018-05" db="EMBL/GenBank/DDBJ databases">
        <title>Kurthia sibirica genome sequence.</title>
        <authorList>
            <person name="Maclea K.S."/>
            <person name="Goen A.E."/>
        </authorList>
    </citation>
    <scope>NUCLEOTIDE SEQUENCE [LARGE SCALE GENOMIC DNA]</scope>
    <source>
        <strain evidence="7 8">ATCC 49154</strain>
    </source>
</reference>
<evidence type="ECO:0000256" key="2">
    <source>
        <dbReference type="ARBA" id="ARBA00023125"/>
    </source>
</evidence>
<dbReference type="GO" id="GO:0005829">
    <property type="term" value="C:cytosol"/>
    <property type="evidence" value="ECO:0007669"/>
    <property type="project" value="TreeGrafter"/>
</dbReference>
<dbReference type="InterPro" id="IPR012318">
    <property type="entry name" value="HTH_CRP"/>
</dbReference>
<dbReference type="InterPro" id="IPR050397">
    <property type="entry name" value="Env_Response_Regulators"/>
</dbReference>
<evidence type="ECO:0000313" key="7">
    <source>
        <dbReference type="EMBL" id="PWI25841.1"/>
    </source>
</evidence>
<gene>
    <name evidence="7" type="ORF">DEX24_06460</name>
</gene>
<dbReference type="RefSeq" id="WP_109305598.1">
    <property type="nucleotide sequence ID" value="NZ_BJUF01000012.1"/>
</dbReference>
<accession>A0A2U3AMU7</accession>
<evidence type="ECO:0000256" key="3">
    <source>
        <dbReference type="ARBA" id="ARBA00023159"/>
    </source>
</evidence>
<comment type="caution">
    <text evidence="7">The sequence shown here is derived from an EMBL/GenBank/DDBJ whole genome shotgun (WGS) entry which is preliminary data.</text>
</comment>
<dbReference type="Gene3D" id="2.60.120.10">
    <property type="entry name" value="Jelly Rolls"/>
    <property type="match status" value="1"/>
</dbReference>
<dbReference type="CDD" id="cd00038">
    <property type="entry name" value="CAP_ED"/>
    <property type="match status" value="1"/>
</dbReference>
<dbReference type="Pfam" id="PF00027">
    <property type="entry name" value="cNMP_binding"/>
    <property type="match status" value="1"/>
</dbReference>
<dbReference type="OrthoDB" id="9810708at2"/>
<dbReference type="SMART" id="SM00100">
    <property type="entry name" value="cNMP"/>
    <property type="match status" value="1"/>
</dbReference>
<evidence type="ECO:0000313" key="8">
    <source>
        <dbReference type="Proteomes" id="UP000245938"/>
    </source>
</evidence>